<dbReference type="Proteomes" id="UP000634136">
    <property type="component" value="Unassembled WGS sequence"/>
</dbReference>
<comment type="caution">
    <text evidence="5">The sequence shown here is derived from an EMBL/GenBank/DDBJ whole genome shotgun (WGS) entry which is preliminary data.</text>
</comment>
<proteinExistence type="predicted"/>
<organism evidence="5 6">
    <name type="scientific">Senna tora</name>
    <dbReference type="NCBI Taxonomy" id="362788"/>
    <lineage>
        <taxon>Eukaryota</taxon>
        <taxon>Viridiplantae</taxon>
        <taxon>Streptophyta</taxon>
        <taxon>Embryophyta</taxon>
        <taxon>Tracheophyta</taxon>
        <taxon>Spermatophyta</taxon>
        <taxon>Magnoliopsida</taxon>
        <taxon>eudicotyledons</taxon>
        <taxon>Gunneridae</taxon>
        <taxon>Pentapetalae</taxon>
        <taxon>rosids</taxon>
        <taxon>fabids</taxon>
        <taxon>Fabales</taxon>
        <taxon>Fabaceae</taxon>
        <taxon>Caesalpinioideae</taxon>
        <taxon>Cassia clade</taxon>
        <taxon>Senna</taxon>
    </lineage>
</organism>
<evidence type="ECO:0000256" key="2">
    <source>
        <dbReference type="ARBA" id="ARBA00022512"/>
    </source>
</evidence>
<keyword evidence="4" id="KW-0732">Signal</keyword>
<feature type="transmembrane region" description="Helical" evidence="3">
    <location>
        <begin position="115"/>
        <end position="136"/>
    </location>
</feature>
<keyword evidence="3" id="KW-0812">Transmembrane</keyword>
<keyword evidence="2" id="KW-0134">Cell wall</keyword>
<accession>A0A834XF72</accession>
<keyword evidence="3" id="KW-0472">Membrane</keyword>
<keyword evidence="3" id="KW-1133">Transmembrane helix</keyword>
<keyword evidence="2" id="KW-0964">Secreted</keyword>
<feature type="chain" id="PRO_5032421580" evidence="4">
    <location>
        <begin position="20"/>
        <end position="208"/>
    </location>
</feature>
<feature type="signal peptide" evidence="4">
    <location>
        <begin position="1"/>
        <end position="19"/>
    </location>
</feature>
<dbReference type="SUPFAM" id="SSF51126">
    <property type="entry name" value="Pectin lyase-like"/>
    <property type="match status" value="1"/>
</dbReference>
<feature type="transmembrane region" description="Helical" evidence="3">
    <location>
        <begin position="84"/>
        <end position="103"/>
    </location>
</feature>
<dbReference type="EMBL" id="JAAIUW010000001">
    <property type="protein sequence ID" value="KAF7844345.1"/>
    <property type="molecule type" value="Genomic_DNA"/>
</dbReference>
<protein>
    <submittedName>
        <fullName evidence="5">Endoplasmic reticulum metallopeptidase 1</fullName>
    </submittedName>
</protein>
<dbReference type="Gene3D" id="2.160.20.10">
    <property type="entry name" value="Single-stranded right-handed beta-helix, Pectin lyase-like"/>
    <property type="match status" value="1"/>
</dbReference>
<reference evidence="5" key="1">
    <citation type="submission" date="2020-09" db="EMBL/GenBank/DDBJ databases">
        <title>Genome-Enabled Discovery of Anthraquinone Biosynthesis in Senna tora.</title>
        <authorList>
            <person name="Kang S.-H."/>
            <person name="Pandey R.P."/>
            <person name="Lee C.-M."/>
            <person name="Sim J.-S."/>
            <person name="Jeong J.-T."/>
            <person name="Choi B.-S."/>
            <person name="Jung M."/>
            <person name="Ginzburg D."/>
            <person name="Zhao K."/>
            <person name="Won S.Y."/>
            <person name="Oh T.-J."/>
            <person name="Yu Y."/>
            <person name="Kim N.-H."/>
            <person name="Lee O.R."/>
            <person name="Lee T.-H."/>
            <person name="Bashyal P."/>
            <person name="Kim T.-S."/>
            <person name="Lee W.-H."/>
            <person name="Kawkins C."/>
            <person name="Kim C.-K."/>
            <person name="Kim J.S."/>
            <person name="Ahn B.O."/>
            <person name="Rhee S.Y."/>
            <person name="Sohng J.K."/>
        </authorList>
    </citation>
    <scope>NUCLEOTIDE SEQUENCE</scope>
    <source>
        <tissue evidence="5">Leaf</tissue>
    </source>
</reference>
<feature type="transmembrane region" description="Helical" evidence="3">
    <location>
        <begin position="184"/>
        <end position="205"/>
    </location>
</feature>
<comment type="subcellular location">
    <subcellularLocation>
        <location evidence="1">Secreted</location>
        <location evidence="1">Cell wall</location>
    </subcellularLocation>
</comment>
<gene>
    <name evidence="5" type="ORF">G2W53_001250</name>
</gene>
<sequence length="208" mass="23089">MQGLFAILFLCYAILPCLSAKITPQANPTYNIVDYGASGNGQDDDSQAFLKAWDVVCNANEDSPTLFIPKSKTFLLQPMVFQGVYVPDFVVAVLIGVMNGWCLGPLLPICGHCSFLTACLHLTGLFFSIHSILQIVEANYEFSVVDSNSLLFLFKHSPEVARELNVPSDFSFQSACIRELLFSIWLREVSLLSFIVFLFLFSVVLHSS</sequence>
<evidence type="ECO:0000256" key="1">
    <source>
        <dbReference type="ARBA" id="ARBA00004191"/>
    </source>
</evidence>
<dbReference type="InterPro" id="IPR012334">
    <property type="entry name" value="Pectin_lyas_fold"/>
</dbReference>
<evidence type="ECO:0000256" key="4">
    <source>
        <dbReference type="SAM" id="SignalP"/>
    </source>
</evidence>
<dbReference type="AlphaFoldDB" id="A0A834XF72"/>
<evidence type="ECO:0000256" key="3">
    <source>
        <dbReference type="SAM" id="Phobius"/>
    </source>
</evidence>
<dbReference type="InterPro" id="IPR011050">
    <property type="entry name" value="Pectin_lyase_fold/virulence"/>
</dbReference>
<dbReference type="OrthoDB" id="1431875at2759"/>
<keyword evidence="6" id="KW-1185">Reference proteome</keyword>
<evidence type="ECO:0000313" key="6">
    <source>
        <dbReference type="Proteomes" id="UP000634136"/>
    </source>
</evidence>
<evidence type="ECO:0000313" key="5">
    <source>
        <dbReference type="EMBL" id="KAF7844345.1"/>
    </source>
</evidence>
<name>A0A834XF72_9FABA</name>